<organism evidence="2 3">
    <name type="scientific">Tenacibaculum caenipelagi</name>
    <dbReference type="NCBI Taxonomy" id="1325435"/>
    <lineage>
        <taxon>Bacteria</taxon>
        <taxon>Pseudomonadati</taxon>
        <taxon>Bacteroidota</taxon>
        <taxon>Flavobacteriia</taxon>
        <taxon>Flavobacteriales</taxon>
        <taxon>Flavobacteriaceae</taxon>
        <taxon>Tenacibaculum</taxon>
    </lineage>
</organism>
<name>A0A4R6TD76_9FLAO</name>
<dbReference type="EMBL" id="SNYH01000003">
    <property type="protein sequence ID" value="TDQ27805.1"/>
    <property type="molecule type" value="Genomic_DNA"/>
</dbReference>
<feature type="domain" description="AraC effector-binding" evidence="1">
    <location>
        <begin position="1"/>
        <end position="152"/>
    </location>
</feature>
<evidence type="ECO:0000259" key="1">
    <source>
        <dbReference type="SMART" id="SM00871"/>
    </source>
</evidence>
<dbReference type="InterPro" id="IPR011256">
    <property type="entry name" value="Reg_factor_effector_dom_sf"/>
</dbReference>
<protein>
    <submittedName>
        <fullName evidence="2">Putative transcriptional regulator YdeE</fullName>
    </submittedName>
</protein>
<evidence type="ECO:0000313" key="3">
    <source>
        <dbReference type="Proteomes" id="UP000295390"/>
    </source>
</evidence>
<proteinExistence type="predicted"/>
<dbReference type="SUPFAM" id="SSF55136">
    <property type="entry name" value="Probable bacterial effector-binding domain"/>
    <property type="match status" value="1"/>
</dbReference>
<dbReference type="InterPro" id="IPR053182">
    <property type="entry name" value="YobU-like_regulator"/>
</dbReference>
<dbReference type="InterPro" id="IPR029441">
    <property type="entry name" value="Cass2"/>
</dbReference>
<keyword evidence="3" id="KW-1185">Reference proteome</keyword>
<dbReference type="Proteomes" id="UP000295390">
    <property type="component" value="Unassembled WGS sequence"/>
</dbReference>
<dbReference type="SMART" id="SM00871">
    <property type="entry name" value="AraC_E_bind"/>
    <property type="match status" value="1"/>
</dbReference>
<sequence length="152" mass="17419">MIAKQREPFYVVGISVRTTNEDQKAMEDIPALWQRFMSENIAKQIPNKSSDEIYAVYTDYESDYTKPYTTIIGCRVDEITNIPEGMISKKIEAPSYEKHVAKGNLTEGVVYNKWIEIWNEDINRAYTSDFEVYGSKAADPTNAEIEIFIGVN</sequence>
<gene>
    <name evidence="2" type="ORF">DFQ07_1660</name>
</gene>
<evidence type="ECO:0000313" key="2">
    <source>
        <dbReference type="EMBL" id="TDQ27805.1"/>
    </source>
</evidence>
<dbReference type="RefSeq" id="WP_166627754.1">
    <property type="nucleotide sequence ID" value="NZ_SNYH01000003.1"/>
</dbReference>
<dbReference type="AlphaFoldDB" id="A0A4R6TD76"/>
<dbReference type="Pfam" id="PF14526">
    <property type="entry name" value="Cass2"/>
    <property type="match status" value="1"/>
</dbReference>
<dbReference type="PANTHER" id="PTHR36444:SF2">
    <property type="entry name" value="TRANSCRIPTIONAL REGULATOR PROTEIN YOBU-RELATED"/>
    <property type="match status" value="1"/>
</dbReference>
<dbReference type="InterPro" id="IPR010499">
    <property type="entry name" value="AraC_E-bd"/>
</dbReference>
<dbReference type="Gene3D" id="3.20.80.10">
    <property type="entry name" value="Regulatory factor, effector binding domain"/>
    <property type="match status" value="1"/>
</dbReference>
<accession>A0A4R6TD76</accession>
<comment type="caution">
    <text evidence="2">The sequence shown here is derived from an EMBL/GenBank/DDBJ whole genome shotgun (WGS) entry which is preliminary data.</text>
</comment>
<reference evidence="2 3" key="1">
    <citation type="submission" date="2019-03" db="EMBL/GenBank/DDBJ databases">
        <title>Genomic Encyclopedia of Type Strains, Phase III (KMG-III): the genomes of soil and plant-associated and newly described type strains.</title>
        <authorList>
            <person name="Whitman W."/>
        </authorList>
    </citation>
    <scope>NUCLEOTIDE SEQUENCE [LARGE SCALE GENOMIC DNA]</scope>
    <source>
        <strain evidence="2 3">CECT 8283</strain>
    </source>
</reference>
<dbReference type="PANTHER" id="PTHR36444">
    <property type="entry name" value="TRANSCRIPTIONAL REGULATOR PROTEIN YOBU-RELATED"/>
    <property type="match status" value="1"/>
</dbReference>